<keyword evidence="2" id="KW-1185">Reference proteome</keyword>
<dbReference type="Proteomes" id="UP001057402">
    <property type="component" value="Chromosome 1"/>
</dbReference>
<reference evidence="2" key="1">
    <citation type="journal article" date="2023" name="Front. Plant Sci.">
        <title>Chromosomal-level genome assembly of Melastoma candidum provides insights into trichome evolution.</title>
        <authorList>
            <person name="Zhong Y."/>
            <person name="Wu W."/>
            <person name="Sun C."/>
            <person name="Zou P."/>
            <person name="Liu Y."/>
            <person name="Dai S."/>
            <person name="Zhou R."/>
        </authorList>
    </citation>
    <scope>NUCLEOTIDE SEQUENCE [LARGE SCALE GENOMIC DNA]</scope>
</reference>
<gene>
    <name evidence="1" type="ORF">MLD38_000617</name>
</gene>
<sequence>MAEQEEKKRSGGSCDGGATGSSKKPKQKKPPQRGLGVAQLERLRLEELQKKDVPFSPSTSFCPSASLPNFPVTIEFKPSGSLFRNIPSFPSTELAALLTPPRSMSNHFLGSNMSSSFLPNQVVGVGHPSLLRYRSEPPSNQIHRGSAPAPFGPQGEMRFGTKRSCHFALDNQPPITCIPFKILKVGNPTTSRPEEPSPFSRVDNLRENFGQGSSHSSSMLGSSSTDSIKENKVNESEYLTLAPPVDDPLHSQHFGSGALRQHNLHPGFEFSQYPADPMGQPMQLPFHRPYYEFVPPKTIPENIENAQDEGGSEDTSESIDLDLKL</sequence>
<evidence type="ECO:0000313" key="2">
    <source>
        <dbReference type="Proteomes" id="UP001057402"/>
    </source>
</evidence>
<evidence type="ECO:0000313" key="1">
    <source>
        <dbReference type="EMBL" id="KAI4388275.1"/>
    </source>
</evidence>
<proteinExistence type="predicted"/>
<protein>
    <submittedName>
        <fullName evidence="1">Uncharacterized protein</fullName>
    </submittedName>
</protein>
<comment type="caution">
    <text evidence="1">The sequence shown here is derived from an EMBL/GenBank/DDBJ whole genome shotgun (WGS) entry which is preliminary data.</text>
</comment>
<accession>A0ACB9SA68</accession>
<name>A0ACB9SA68_9MYRT</name>
<dbReference type="EMBL" id="CM042880">
    <property type="protein sequence ID" value="KAI4388275.1"/>
    <property type="molecule type" value="Genomic_DNA"/>
</dbReference>
<organism evidence="1 2">
    <name type="scientific">Melastoma candidum</name>
    <dbReference type="NCBI Taxonomy" id="119954"/>
    <lineage>
        <taxon>Eukaryota</taxon>
        <taxon>Viridiplantae</taxon>
        <taxon>Streptophyta</taxon>
        <taxon>Embryophyta</taxon>
        <taxon>Tracheophyta</taxon>
        <taxon>Spermatophyta</taxon>
        <taxon>Magnoliopsida</taxon>
        <taxon>eudicotyledons</taxon>
        <taxon>Gunneridae</taxon>
        <taxon>Pentapetalae</taxon>
        <taxon>rosids</taxon>
        <taxon>malvids</taxon>
        <taxon>Myrtales</taxon>
        <taxon>Melastomataceae</taxon>
        <taxon>Melastomatoideae</taxon>
        <taxon>Melastomateae</taxon>
        <taxon>Melastoma</taxon>
    </lineage>
</organism>